<evidence type="ECO:0000313" key="3">
    <source>
        <dbReference type="Proteomes" id="UP001153069"/>
    </source>
</evidence>
<sequence length="116" mass="12545">MDAPKQKHATKNSFIKTEPTLSEESSANSAPDEKNLSCSDRAEESNQSPDPDRLGDAAGDKFAVVLVGVTGQRRSRSKVLRNKIKVENIAEGLIACPHPICKKEKLALSWARTGAT</sequence>
<feature type="compositionally biased region" description="Basic and acidic residues" evidence="1">
    <location>
        <begin position="31"/>
        <end position="57"/>
    </location>
</feature>
<organism evidence="2 3">
    <name type="scientific">Seminavis robusta</name>
    <dbReference type="NCBI Taxonomy" id="568900"/>
    <lineage>
        <taxon>Eukaryota</taxon>
        <taxon>Sar</taxon>
        <taxon>Stramenopiles</taxon>
        <taxon>Ochrophyta</taxon>
        <taxon>Bacillariophyta</taxon>
        <taxon>Bacillariophyceae</taxon>
        <taxon>Bacillariophycidae</taxon>
        <taxon>Naviculales</taxon>
        <taxon>Naviculaceae</taxon>
        <taxon>Seminavis</taxon>
    </lineage>
</organism>
<evidence type="ECO:0000256" key="1">
    <source>
        <dbReference type="SAM" id="MobiDB-lite"/>
    </source>
</evidence>
<feature type="region of interest" description="Disordered" evidence="1">
    <location>
        <begin position="1"/>
        <end position="57"/>
    </location>
</feature>
<dbReference type="AlphaFoldDB" id="A0A9N8DD52"/>
<proteinExistence type="predicted"/>
<name>A0A9N8DD52_9STRA</name>
<gene>
    <name evidence="2" type="ORF">SEMRO_35_G022530.1</name>
</gene>
<feature type="compositionally biased region" description="Polar residues" evidence="1">
    <location>
        <begin position="11"/>
        <end position="29"/>
    </location>
</feature>
<comment type="caution">
    <text evidence="2">The sequence shown here is derived from an EMBL/GenBank/DDBJ whole genome shotgun (WGS) entry which is preliminary data.</text>
</comment>
<keyword evidence="3" id="KW-1185">Reference proteome</keyword>
<accession>A0A9N8DD52</accession>
<dbReference type="Proteomes" id="UP001153069">
    <property type="component" value="Unassembled WGS sequence"/>
</dbReference>
<dbReference type="EMBL" id="CAICTM010000035">
    <property type="protein sequence ID" value="CAB9498320.1"/>
    <property type="molecule type" value="Genomic_DNA"/>
</dbReference>
<feature type="compositionally biased region" description="Basic residues" evidence="1">
    <location>
        <begin position="1"/>
        <end position="10"/>
    </location>
</feature>
<protein>
    <submittedName>
        <fullName evidence="2">Uncharacterized protein</fullName>
    </submittedName>
</protein>
<evidence type="ECO:0000313" key="2">
    <source>
        <dbReference type="EMBL" id="CAB9498320.1"/>
    </source>
</evidence>
<reference evidence="2" key="1">
    <citation type="submission" date="2020-06" db="EMBL/GenBank/DDBJ databases">
        <authorList>
            <consortium name="Plant Systems Biology data submission"/>
        </authorList>
    </citation>
    <scope>NUCLEOTIDE SEQUENCE</scope>
    <source>
        <strain evidence="2">D6</strain>
    </source>
</reference>